<dbReference type="Proteomes" id="UP000283325">
    <property type="component" value="Unassembled WGS sequence"/>
</dbReference>
<evidence type="ECO:0000313" key="29">
    <source>
        <dbReference type="Proteomes" id="UP000284742"/>
    </source>
</evidence>
<dbReference type="EMBL" id="QSVB01000016">
    <property type="protein sequence ID" value="RGN88863.1"/>
    <property type="molecule type" value="Genomic_DNA"/>
</dbReference>
<evidence type="ECO:0000313" key="32">
    <source>
        <dbReference type="Proteomes" id="UP000285642"/>
    </source>
</evidence>
<reference evidence="3 36" key="3">
    <citation type="submission" date="2020-04" db="EMBL/GenBank/DDBJ databases">
        <authorList>
            <person name="Hitch T.C.A."/>
            <person name="Wylensek D."/>
            <person name="Clavel T."/>
        </authorList>
    </citation>
    <scope>NUCLEOTIDE SEQUENCE [LARGE SCALE GENOMIC DNA]</scope>
    <source>
        <strain evidence="3 36">BSM-383-APC-5F</strain>
    </source>
</reference>
<dbReference type="Proteomes" id="UP000283652">
    <property type="component" value="Unassembled WGS sequence"/>
</dbReference>
<dbReference type="EMBL" id="QRPD01000004">
    <property type="protein sequence ID" value="RHL88546.1"/>
    <property type="molecule type" value="Genomic_DNA"/>
</dbReference>
<dbReference type="SMART" id="SM00471">
    <property type="entry name" value="HDc"/>
    <property type="match status" value="1"/>
</dbReference>
<dbReference type="EMBL" id="QSRA01000024">
    <property type="protein sequence ID" value="RGK80042.1"/>
    <property type="molecule type" value="Genomic_DNA"/>
</dbReference>
<evidence type="ECO:0000313" key="17">
    <source>
        <dbReference type="EMBL" id="RHK64651.1"/>
    </source>
</evidence>
<evidence type="ECO:0000313" key="15">
    <source>
        <dbReference type="EMBL" id="RHC09699.1"/>
    </source>
</evidence>
<dbReference type="Gene3D" id="2.40.50.140">
    <property type="entry name" value="Nucleic acid-binding proteins"/>
    <property type="match status" value="1"/>
</dbReference>
<dbReference type="Proteomes" id="UP000284883">
    <property type="component" value="Unassembled WGS sequence"/>
</dbReference>
<evidence type="ECO:0000313" key="10">
    <source>
        <dbReference type="EMBL" id="RGT10700.1"/>
    </source>
</evidence>
<evidence type="ECO:0000313" key="6">
    <source>
        <dbReference type="EMBL" id="RGK80042.1"/>
    </source>
</evidence>
<evidence type="ECO:0000313" key="13">
    <source>
        <dbReference type="EMBL" id="RHA72093.1"/>
    </source>
</evidence>
<evidence type="ECO:0000313" key="14">
    <source>
        <dbReference type="EMBL" id="RHB39037.1"/>
    </source>
</evidence>
<evidence type="ECO:0000313" key="28">
    <source>
        <dbReference type="Proteomes" id="UP000284152"/>
    </source>
</evidence>
<evidence type="ECO:0000313" key="18">
    <source>
        <dbReference type="EMBL" id="RHL88546.1"/>
    </source>
</evidence>
<dbReference type="Proteomes" id="UP000284962">
    <property type="component" value="Unassembled WGS sequence"/>
</dbReference>
<dbReference type="CDD" id="cd04492">
    <property type="entry name" value="YhaM_OBF_like"/>
    <property type="match status" value="1"/>
</dbReference>
<evidence type="ECO:0000313" key="12">
    <source>
        <dbReference type="EMBL" id="RHA01590.1"/>
    </source>
</evidence>
<dbReference type="GO" id="GO:0031125">
    <property type="term" value="P:rRNA 3'-end processing"/>
    <property type="evidence" value="ECO:0007669"/>
    <property type="project" value="TreeGrafter"/>
</dbReference>
<sequence>MRYIDTLVEGETIRNIYLCKGKRSAETRNGKPYDNLILQDKTGTLDGKVWDPNSNGIADYDEKDFIEVFGDVISYNNNLQLNIRQIRKAQEGEYIPADYMPSTEKSVDGMYEELLSYGRQISNPYLRGVIEYYFEKDEKFIRTFKGHSAAKSVHHGFAGGLLEHTLSVVKFCEYMVGQYDILNKDLLYTAAMCHDIGKTIELSPFPENDYTDDGQLLGHIIIGIEMIDDAIREIPEFPKQLASELKHCIVAHHGELEYGSPKKPALAEAMALNLADNADAKMQTLKEIFKDKKAGEWLGYNRLFESNLRKTTI</sequence>
<evidence type="ECO:0000259" key="2">
    <source>
        <dbReference type="PROSITE" id="PS51831"/>
    </source>
</evidence>
<evidence type="ECO:0000313" key="7">
    <source>
        <dbReference type="EMBL" id="RGN88863.1"/>
    </source>
</evidence>
<evidence type="ECO:0000313" key="8">
    <source>
        <dbReference type="EMBL" id="RGR57750.1"/>
    </source>
</evidence>
<evidence type="ECO:0000313" key="9">
    <source>
        <dbReference type="EMBL" id="RGS73024.1"/>
    </source>
</evidence>
<dbReference type="Proteomes" id="UP000284152">
    <property type="component" value="Unassembled WGS sequence"/>
</dbReference>
<dbReference type="RefSeq" id="WP_005338523.1">
    <property type="nucleotide sequence ID" value="NZ_AP031430.1"/>
</dbReference>
<dbReference type="PANTHER" id="PTHR37294">
    <property type="entry name" value="3'-5' EXORIBONUCLEASE YHAM"/>
    <property type="match status" value="1"/>
</dbReference>
<feature type="domain" description="HD" evidence="2">
    <location>
        <begin position="161"/>
        <end position="281"/>
    </location>
</feature>
<evidence type="ECO:0000313" key="4">
    <source>
        <dbReference type="EMBL" id="RGI85815.1"/>
    </source>
</evidence>
<dbReference type="Gene3D" id="1.10.3210.10">
    <property type="entry name" value="Hypothetical protein af1432"/>
    <property type="match status" value="1"/>
</dbReference>
<dbReference type="Pfam" id="PF01966">
    <property type="entry name" value="HD"/>
    <property type="match status" value="1"/>
</dbReference>
<dbReference type="Proteomes" id="UP000260841">
    <property type="component" value="Unassembled WGS sequence"/>
</dbReference>
<reference evidence="20 21" key="1">
    <citation type="submission" date="2018-08" db="EMBL/GenBank/DDBJ databases">
        <title>A genome reference for cultivated species of the human gut microbiota.</title>
        <authorList>
            <person name="Zou Y."/>
            <person name="Xue W."/>
            <person name="Luo G."/>
        </authorList>
    </citation>
    <scope>NUCLEOTIDE SEQUENCE [LARGE SCALE GENOMIC DNA]</scope>
    <source>
        <strain evidence="11 24">AF12-11</strain>
        <strain evidence="10 26">AF19-4AC</strain>
        <strain evidence="9 34">AF21-25</strain>
        <strain evidence="8 27">AF25-11</strain>
        <strain evidence="18 25">AF36-1BH</strain>
        <strain evidence="17 28">AF42-21</strain>
        <strain evidence="16 33">AM23-7AC</strain>
        <strain evidence="15 29">AM37-5</strain>
        <strain evidence="14 30">AM40-15AC</strain>
        <strain evidence="13 32">AM42-8</strain>
        <strain evidence="12 31">AM46-16</strain>
        <strain evidence="7 21">OM03-2</strain>
        <strain evidence="6 23">TF09-3</strain>
        <strain evidence="5 22">TF11-11</strain>
        <strain evidence="4 20">TM09-19AC</strain>
    </source>
</reference>
<dbReference type="EMBL" id="CABHNI010000047">
    <property type="protein sequence ID" value="VUX18658.1"/>
    <property type="molecule type" value="Genomic_DNA"/>
</dbReference>
<dbReference type="PROSITE" id="PS51831">
    <property type="entry name" value="HD"/>
    <property type="match status" value="1"/>
</dbReference>
<dbReference type="EMBL" id="QSOI01000003">
    <property type="protein sequence ID" value="RGI85815.1"/>
    <property type="molecule type" value="Genomic_DNA"/>
</dbReference>
<dbReference type="Proteomes" id="UP000358366">
    <property type="component" value="Unassembled WGS sequence"/>
</dbReference>
<dbReference type="EC" id="3.1.-.-" evidence="19"/>
<dbReference type="EMBL" id="QSFS01000002">
    <property type="protein sequence ID" value="RHA72093.1"/>
    <property type="molecule type" value="Genomic_DNA"/>
</dbReference>
<accession>A0A3E5EJC5</accession>
<name>A0A3E5EJC5_9FIRM</name>
<protein>
    <submittedName>
        <fullName evidence="19">3'-5' exoribonuclease YhaM</fullName>
        <ecNumber evidence="19">3.1.-.-</ecNumber>
    </submittedName>
    <submittedName>
        <fullName evidence="7">HD domain-containing protein</fullName>
    </submittedName>
</protein>
<dbReference type="CDD" id="cd00077">
    <property type="entry name" value="HDc"/>
    <property type="match status" value="1"/>
</dbReference>
<evidence type="ECO:0000313" key="19">
    <source>
        <dbReference type="EMBL" id="VUX18658.1"/>
    </source>
</evidence>
<dbReference type="EMBL" id="QRVU01000006">
    <property type="protein sequence ID" value="RGS73024.1"/>
    <property type="molecule type" value="Genomic_DNA"/>
</dbReference>
<evidence type="ECO:0000313" key="5">
    <source>
        <dbReference type="EMBL" id="RGK48659.1"/>
    </source>
</evidence>
<proteinExistence type="predicted"/>
<evidence type="ECO:0000313" key="16">
    <source>
        <dbReference type="EMBL" id="RHF77718.1"/>
    </source>
</evidence>
<dbReference type="EMBL" id="QSEW01000002">
    <property type="protein sequence ID" value="RHA01590.1"/>
    <property type="molecule type" value="Genomic_DNA"/>
</dbReference>
<evidence type="ECO:0000313" key="23">
    <source>
        <dbReference type="Proteomes" id="UP000261324"/>
    </source>
</evidence>
<dbReference type="Proteomes" id="UP000283630">
    <property type="component" value="Unassembled WGS sequence"/>
</dbReference>
<evidence type="ECO:0000313" key="30">
    <source>
        <dbReference type="Proteomes" id="UP000284883"/>
    </source>
</evidence>
<dbReference type="InterPro" id="IPR006674">
    <property type="entry name" value="HD_domain"/>
</dbReference>
<evidence type="ECO:0000313" key="20">
    <source>
        <dbReference type="Proteomes" id="UP000260664"/>
    </source>
</evidence>
<dbReference type="Proteomes" id="UP000261324">
    <property type="component" value="Unassembled WGS sequence"/>
</dbReference>
<dbReference type="EMBL" id="QRNS01000006">
    <property type="protein sequence ID" value="RHK64651.1"/>
    <property type="molecule type" value="Genomic_DNA"/>
</dbReference>
<dbReference type="EMBL" id="JABAFX010000002">
    <property type="protein sequence ID" value="NME56117.1"/>
    <property type="molecule type" value="Genomic_DNA"/>
</dbReference>
<evidence type="ECO:0000313" key="31">
    <source>
        <dbReference type="Proteomes" id="UP000284962"/>
    </source>
</evidence>
<gene>
    <name evidence="19" type="primary">yhaM</name>
    <name evidence="19" type="ORF">DFSSTS7063_02606</name>
    <name evidence="17" type="ORF">DW054_05155</name>
    <name evidence="16" type="ORF">DW658_10635</name>
    <name evidence="15" type="ORF">DW860_05030</name>
    <name evidence="14" type="ORF">DW885_09500</name>
    <name evidence="13" type="ORF">DW924_01940</name>
    <name evidence="12" type="ORF">DW957_01935</name>
    <name evidence="11" type="ORF">DWV67_06225</name>
    <name evidence="10" type="ORF">DWX53_04560</name>
    <name evidence="9" type="ORF">DWX78_01870</name>
    <name evidence="8" type="ORF">DWY33_11115</name>
    <name evidence="18" type="ORF">DWZ98_05830</name>
    <name evidence="7" type="ORF">DXB36_12975</name>
    <name evidence="6" type="ORF">DXC93_14040</name>
    <name evidence="5" type="ORF">DXD10_06820</name>
    <name evidence="4" type="ORF">DXD84_03740</name>
    <name evidence="3" type="ORF">HF855_01430</name>
</gene>
<dbReference type="Proteomes" id="UP000285666">
    <property type="component" value="Unassembled WGS sequence"/>
</dbReference>
<dbReference type="AlphaFoldDB" id="A0A3E5EJC5"/>
<evidence type="ECO:0000313" key="35">
    <source>
        <dbReference type="Proteomes" id="UP000358366"/>
    </source>
</evidence>
<evidence type="ECO:0000313" key="27">
    <source>
        <dbReference type="Proteomes" id="UP000283652"/>
    </source>
</evidence>
<dbReference type="Proteomes" id="UP000284742">
    <property type="component" value="Unassembled WGS sequence"/>
</dbReference>
<dbReference type="InterPro" id="IPR050798">
    <property type="entry name" value="YhaM_exoribonuc/phosphodiest"/>
</dbReference>
<dbReference type="GO" id="GO:0016787">
    <property type="term" value="F:hydrolase activity"/>
    <property type="evidence" value="ECO:0007669"/>
    <property type="project" value="UniProtKB-KW"/>
</dbReference>
<reference evidence="19 35" key="2">
    <citation type="submission" date="2019-07" db="EMBL/GenBank/DDBJ databases">
        <authorList>
            <person name="Hibberd C M."/>
            <person name="Gehrig L. J."/>
            <person name="Chang H.-W."/>
            <person name="Venkatesh S."/>
        </authorList>
    </citation>
    <scope>NUCLEOTIDE SEQUENCE [LARGE SCALE GENOMIC DNA]</scope>
    <source>
        <strain evidence="19">Dorea_formicigenerans_SSTS_Bg7063</strain>
    </source>
</reference>
<evidence type="ECO:0000313" key="24">
    <source>
        <dbReference type="Proteomes" id="UP000266376"/>
    </source>
</evidence>
<evidence type="ECO:0000313" key="11">
    <source>
        <dbReference type="EMBL" id="RGW54179.1"/>
    </source>
</evidence>
<evidence type="ECO:0000313" key="34">
    <source>
        <dbReference type="Proteomes" id="UP000285981"/>
    </source>
</evidence>
<dbReference type="Proteomes" id="UP000285981">
    <property type="component" value="Unassembled WGS sequence"/>
</dbReference>
<organism evidence="7 21">
    <name type="scientific">Dorea formicigenerans</name>
    <dbReference type="NCBI Taxonomy" id="39486"/>
    <lineage>
        <taxon>Bacteria</taxon>
        <taxon>Bacillati</taxon>
        <taxon>Bacillota</taxon>
        <taxon>Clostridia</taxon>
        <taxon>Lachnospirales</taxon>
        <taxon>Lachnospiraceae</taxon>
        <taxon>Dorea</taxon>
    </lineage>
</organism>
<dbReference type="InterPro" id="IPR003607">
    <property type="entry name" value="HD/PDEase_dom"/>
</dbReference>
<dbReference type="Proteomes" id="UP000580130">
    <property type="component" value="Unassembled WGS sequence"/>
</dbReference>
<evidence type="ECO:0000313" key="25">
    <source>
        <dbReference type="Proteomes" id="UP000283325"/>
    </source>
</evidence>
<dbReference type="SUPFAM" id="SSF109604">
    <property type="entry name" value="HD-domain/PDEase-like"/>
    <property type="match status" value="1"/>
</dbReference>
<evidence type="ECO:0000313" key="33">
    <source>
        <dbReference type="Proteomes" id="UP000285666"/>
    </source>
</evidence>
<evidence type="ECO:0000313" key="26">
    <source>
        <dbReference type="Proteomes" id="UP000283630"/>
    </source>
</evidence>
<dbReference type="NCBIfam" id="TIGR00277">
    <property type="entry name" value="HDIG"/>
    <property type="match status" value="1"/>
</dbReference>
<keyword evidence="1 19" id="KW-0378">Hydrolase</keyword>
<evidence type="ECO:0000313" key="3">
    <source>
        <dbReference type="EMBL" id="NME56117.1"/>
    </source>
</evidence>
<evidence type="ECO:0000313" key="36">
    <source>
        <dbReference type="Proteomes" id="UP000580130"/>
    </source>
</evidence>
<dbReference type="EMBL" id="QRHN01000014">
    <property type="protein sequence ID" value="RHF77718.1"/>
    <property type="molecule type" value="Genomic_DNA"/>
</dbReference>
<dbReference type="InterPro" id="IPR012340">
    <property type="entry name" value="NA-bd_OB-fold"/>
</dbReference>
<dbReference type="EMBL" id="QSQQ01000007">
    <property type="protein sequence ID" value="RGK48659.1"/>
    <property type="molecule type" value="Genomic_DNA"/>
</dbReference>
<dbReference type="InterPro" id="IPR006675">
    <property type="entry name" value="HDIG_dom"/>
</dbReference>
<evidence type="ECO:0000313" key="21">
    <source>
        <dbReference type="Proteomes" id="UP000260841"/>
    </source>
</evidence>
<dbReference type="EMBL" id="QSHK01000002">
    <property type="protein sequence ID" value="RHC09699.1"/>
    <property type="molecule type" value="Genomic_DNA"/>
</dbReference>
<dbReference type="EMBL" id="QRWH01000003">
    <property type="protein sequence ID" value="RGT10700.1"/>
    <property type="molecule type" value="Genomic_DNA"/>
</dbReference>
<dbReference type="PANTHER" id="PTHR37294:SF1">
    <property type="entry name" value="3'-5' EXORIBONUCLEASE YHAM"/>
    <property type="match status" value="1"/>
</dbReference>
<dbReference type="EMBL" id="QSAJ01000011">
    <property type="protein sequence ID" value="RGW54179.1"/>
    <property type="molecule type" value="Genomic_DNA"/>
</dbReference>
<dbReference type="Proteomes" id="UP000261208">
    <property type="component" value="Unassembled WGS sequence"/>
</dbReference>
<dbReference type="Proteomes" id="UP000266376">
    <property type="component" value="Unassembled WGS sequence"/>
</dbReference>
<dbReference type="EMBL" id="QSGQ01000006">
    <property type="protein sequence ID" value="RHB39037.1"/>
    <property type="molecule type" value="Genomic_DNA"/>
</dbReference>
<dbReference type="Proteomes" id="UP000260664">
    <property type="component" value="Unassembled WGS sequence"/>
</dbReference>
<evidence type="ECO:0000313" key="22">
    <source>
        <dbReference type="Proteomes" id="UP000261208"/>
    </source>
</evidence>
<evidence type="ECO:0000256" key="1">
    <source>
        <dbReference type="ARBA" id="ARBA00022801"/>
    </source>
</evidence>
<dbReference type="EMBL" id="QRUK01000022">
    <property type="protein sequence ID" value="RGR57750.1"/>
    <property type="molecule type" value="Genomic_DNA"/>
</dbReference>
<dbReference type="Proteomes" id="UP000285642">
    <property type="component" value="Unassembled WGS sequence"/>
</dbReference>